<gene>
    <name evidence="1" type="ORF">BLNAU_23320</name>
</gene>
<accession>A0ABQ9WSR2</accession>
<dbReference type="Proteomes" id="UP001281761">
    <property type="component" value="Unassembled WGS sequence"/>
</dbReference>
<evidence type="ECO:0000313" key="2">
    <source>
        <dbReference type="Proteomes" id="UP001281761"/>
    </source>
</evidence>
<organism evidence="1 2">
    <name type="scientific">Blattamonas nauphoetae</name>
    <dbReference type="NCBI Taxonomy" id="2049346"/>
    <lineage>
        <taxon>Eukaryota</taxon>
        <taxon>Metamonada</taxon>
        <taxon>Preaxostyla</taxon>
        <taxon>Oxymonadida</taxon>
        <taxon>Blattamonas</taxon>
    </lineage>
</organism>
<sequence>MEEESVALKPSIDACLSVTSELPSTVTPEEEPFLNFDPNAQLSFEDMSRIFNSLVVLVKAGYPFDNALEDRAAQFLESLEPEWDEQDLADKLVEELVPSSAGSPSGFVESIATLLSSPHSTVVAAALSFLDKTMSRSSAEIRCRLVDFDLISNILATMQPHTLPISGNEEIITHLIRIFFRSLLLASASSLSDIGITAAVDTFDLRELLFQKVLIPSSRFVTFLISNRYILNRNLFDSFMILLDKFIEISPFHRPTLDFVVASPIAMAITSCLSFVENDNDIWSILIKITLSLKEWKDEGQEVVQSGKRTMQGLFSEGFEDTLEQKLLNDTDEYDGLRVVDDCLNISKLLELNVRL</sequence>
<protein>
    <submittedName>
        <fullName evidence="1">Uncharacterized protein</fullName>
    </submittedName>
</protein>
<keyword evidence="2" id="KW-1185">Reference proteome</keyword>
<reference evidence="1 2" key="1">
    <citation type="journal article" date="2022" name="bioRxiv">
        <title>Genomics of Preaxostyla Flagellates Illuminates Evolutionary Transitions and the Path Towards Mitochondrial Loss.</title>
        <authorList>
            <person name="Novak L.V.F."/>
            <person name="Treitli S.C."/>
            <person name="Pyrih J."/>
            <person name="Halakuc P."/>
            <person name="Pipaliya S.V."/>
            <person name="Vacek V."/>
            <person name="Brzon O."/>
            <person name="Soukal P."/>
            <person name="Eme L."/>
            <person name="Dacks J.B."/>
            <person name="Karnkowska A."/>
            <person name="Elias M."/>
            <person name="Hampl V."/>
        </authorList>
    </citation>
    <scope>NUCLEOTIDE SEQUENCE [LARGE SCALE GENOMIC DNA]</scope>
    <source>
        <strain evidence="1">NAU3</strain>
        <tissue evidence="1">Gut</tissue>
    </source>
</reference>
<comment type="caution">
    <text evidence="1">The sequence shown here is derived from an EMBL/GenBank/DDBJ whole genome shotgun (WGS) entry which is preliminary data.</text>
</comment>
<proteinExistence type="predicted"/>
<evidence type="ECO:0000313" key="1">
    <source>
        <dbReference type="EMBL" id="KAK2941772.1"/>
    </source>
</evidence>
<name>A0ABQ9WSR2_9EUKA</name>
<dbReference type="EMBL" id="JARBJD010000467">
    <property type="protein sequence ID" value="KAK2941772.1"/>
    <property type="molecule type" value="Genomic_DNA"/>
</dbReference>